<dbReference type="InterPro" id="IPR002052">
    <property type="entry name" value="DNA_methylase_N6_adenine_CS"/>
</dbReference>
<dbReference type="AlphaFoldDB" id="A0A0A1SVQ8"/>
<evidence type="ECO:0008006" key="4">
    <source>
        <dbReference type="Google" id="ProtNLM"/>
    </source>
</evidence>
<dbReference type="PANTHER" id="PTHR12829">
    <property type="entry name" value="N6-ADENOSINE-METHYLTRANSFERASE"/>
    <property type="match status" value="1"/>
</dbReference>
<dbReference type="GO" id="GO:0005634">
    <property type="term" value="C:nucleus"/>
    <property type="evidence" value="ECO:0007669"/>
    <property type="project" value="TreeGrafter"/>
</dbReference>
<name>A0A0A1SVQ8_9HYPO</name>
<keyword evidence="3" id="KW-1185">Reference proteome</keyword>
<evidence type="ECO:0000313" key="3">
    <source>
        <dbReference type="Proteomes" id="UP000039046"/>
    </source>
</evidence>
<dbReference type="PROSITE" id="PS00092">
    <property type="entry name" value="N6_MTASE"/>
    <property type="match status" value="1"/>
</dbReference>
<dbReference type="STRING" id="1531966.A0A0A1SVQ8"/>
<dbReference type="InterPro" id="IPR029063">
    <property type="entry name" value="SAM-dependent_MTases_sf"/>
</dbReference>
<dbReference type="Proteomes" id="UP000039046">
    <property type="component" value="Unassembled WGS sequence"/>
</dbReference>
<evidence type="ECO:0000256" key="1">
    <source>
        <dbReference type="PROSITE-ProRule" id="PRU00489"/>
    </source>
</evidence>
<dbReference type="Pfam" id="PF05063">
    <property type="entry name" value="MT-A70"/>
    <property type="match status" value="1"/>
</dbReference>
<dbReference type="GO" id="GO:0003676">
    <property type="term" value="F:nucleic acid binding"/>
    <property type="evidence" value="ECO:0007669"/>
    <property type="project" value="InterPro"/>
</dbReference>
<dbReference type="InterPro" id="IPR007757">
    <property type="entry name" value="MT-A70-like"/>
</dbReference>
<sequence>MASTAELQGSVLYRDNEDGIVILDIPRSLEEAQVRPGEESWFRILSSEPPAAPFDVPEPRDAASYSMYTGAGAAAAQVADLMTAAAVDAAVETLQTSYNGPFHLERLLVDVESSADAVAEIRIPPYVTYLAGTIQDKLDAFADSAPQFNLIVMDPPWPNRSVKRKQNSYDTVATITEMRQLLESIPISPHLAPNGLLAVWITNKPSILDLLTSPNGLFAYWGLELAAQWTWVKCTTTGEPLFDTQSTWRKPWETLLIAKRRGTPPPPVLRPLIIFAVPDLHSRKPNLRGLFTDALGSNYYEGLEIFARNLTSGWWSWGNEVLRFQQPECWSRVSSS</sequence>
<dbReference type="PANTHER" id="PTHR12829:SF4">
    <property type="entry name" value="N(6)-ADENINE-SPECIFIC METHYLTRANSFERASE METTL4"/>
    <property type="match status" value="1"/>
</dbReference>
<dbReference type="GO" id="GO:0032259">
    <property type="term" value="P:methylation"/>
    <property type="evidence" value="ECO:0007669"/>
    <property type="project" value="InterPro"/>
</dbReference>
<proteinExistence type="inferred from homology"/>
<evidence type="ECO:0000313" key="2">
    <source>
        <dbReference type="EMBL" id="CEJ87998.1"/>
    </source>
</evidence>
<gene>
    <name evidence="2" type="ORF">VHEMI04580</name>
</gene>
<dbReference type="HOGENOM" id="CLU_027091_4_0_1"/>
<dbReference type="GO" id="GO:0008168">
    <property type="term" value="F:methyltransferase activity"/>
    <property type="evidence" value="ECO:0007669"/>
    <property type="project" value="InterPro"/>
</dbReference>
<dbReference type="SUPFAM" id="SSF53335">
    <property type="entry name" value="S-adenosyl-L-methionine-dependent methyltransferases"/>
    <property type="match status" value="1"/>
</dbReference>
<dbReference type="EMBL" id="CDHN01000002">
    <property type="protein sequence ID" value="CEJ87998.1"/>
    <property type="molecule type" value="Genomic_DNA"/>
</dbReference>
<dbReference type="OrthoDB" id="61116at2759"/>
<dbReference type="PROSITE" id="PS51143">
    <property type="entry name" value="MT_A70"/>
    <property type="match status" value="1"/>
</dbReference>
<protein>
    <recommendedName>
        <fullName evidence="4">MT-A70 family</fullName>
    </recommendedName>
</protein>
<comment type="similarity">
    <text evidence="1">Belongs to the MT-A70-like family.</text>
</comment>
<accession>A0A0A1SVQ8</accession>
<organism evidence="2 3">
    <name type="scientific">[Torrubiella] hemipterigena</name>
    <dbReference type="NCBI Taxonomy" id="1531966"/>
    <lineage>
        <taxon>Eukaryota</taxon>
        <taxon>Fungi</taxon>
        <taxon>Dikarya</taxon>
        <taxon>Ascomycota</taxon>
        <taxon>Pezizomycotina</taxon>
        <taxon>Sordariomycetes</taxon>
        <taxon>Hypocreomycetidae</taxon>
        <taxon>Hypocreales</taxon>
        <taxon>Clavicipitaceae</taxon>
        <taxon>Clavicipitaceae incertae sedis</taxon>
        <taxon>'Torrubiella' clade</taxon>
    </lineage>
</organism>
<reference evidence="2 3" key="1">
    <citation type="journal article" date="2015" name="Genome Announc.">
        <title>Draft Genome Sequence and Gene Annotation of the Entomopathogenic Fungus Verticillium hemipterigenum.</title>
        <authorList>
            <person name="Horn F."/>
            <person name="Habel A."/>
            <person name="Scharf D.H."/>
            <person name="Dworschak J."/>
            <person name="Brakhage A.A."/>
            <person name="Guthke R."/>
            <person name="Hertweck C."/>
            <person name="Linde J."/>
        </authorList>
    </citation>
    <scope>NUCLEOTIDE SEQUENCE [LARGE SCALE GENOMIC DNA]</scope>
</reference>